<proteinExistence type="predicted"/>
<evidence type="ECO:0000313" key="1">
    <source>
        <dbReference type="EMBL" id="GAA1502445.1"/>
    </source>
</evidence>
<sequence>MNLDLFHDLAEENGPFASVTFDVTRTDPANADHVESRWRAVADQLRTEGAPDEVVASLEEAALEPTGRGGEWGRLLVANAEGLLLRHELPRRPEQDVTWGPVPSLLPAMRALAGAVPHVVVRVDHTGADIEVSTGAAGSEEELEVQGDHDVLHRFKGGGWSQRRFELRVQDSWEQNAATVAHRLDRLVRSDRPEAVVVMGDERAKAFLEQHAGEELKSLIVRSDVGGRAEGTDEEKERQAVEEILAAIRAQKEADLVARFEEQTGRAEAATEGLEPVVEVLQRAQAEELILVEGREHDQQLWVGEGRLQIGTSREDAEMTGAEHPVQVPADAALVWAAVCSRAAVTLVDRAQLNPADGVGAVLRWSDESTPHSRVPSMPGHGGT</sequence>
<comment type="caution">
    <text evidence="1">The sequence shown here is derived from an EMBL/GenBank/DDBJ whole genome shotgun (WGS) entry which is preliminary data.</text>
</comment>
<dbReference type="Gene3D" id="3.30.420.60">
    <property type="entry name" value="eRF1 domain 2"/>
    <property type="match status" value="1"/>
</dbReference>
<dbReference type="InterPro" id="IPR042226">
    <property type="entry name" value="eFR1_2_sf"/>
</dbReference>
<organism evidence="1 2">
    <name type="scientific">Terrabacter terrae</name>
    <dbReference type="NCBI Taxonomy" id="318434"/>
    <lineage>
        <taxon>Bacteria</taxon>
        <taxon>Bacillati</taxon>
        <taxon>Actinomycetota</taxon>
        <taxon>Actinomycetes</taxon>
        <taxon>Micrococcales</taxon>
        <taxon>Intrasporangiaceae</taxon>
        <taxon>Terrabacter</taxon>
    </lineage>
</organism>
<gene>
    <name evidence="1" type="ORF">GCM10009740_38770</name>
</gene>
<reference evidence="1 2" key="1">
    <citation type="journal article" date="2019" name="Int. J. Syst. Evol. Microbiol.">
        <title>The Global Catalogue of Microorganisms (GCM) 10K type strain sequencing project: providing services to taxonomists for standard genome sequencing and annotation.</title>
        <authorList>
            <consortium name="The Broad Institute Genomics Platform"/>
            <consortium name="The Broad Institute Genome Sequencing Center for Infectious Disease"/>
            <person name="Wu L."/>
            <person name="Ma J."/>
        </authorList>
    </citation>
    <scope>NUCLEOTIDE SEQUENCE [LARGE SCALE GENOMIC DNA]</scope>
    <source>
        <strain evidence="1 2">JCM 14283</strain>
    </source>
</reference>
<dbReference type="Pfam" id="PF18844">
    <property type="entry name" value="baeRF_family2"/>
    <property type="match status" value="1"/>
</dbReference>
<dbReference type="Proteomes" id="UP001501285">
    <property type="component" value="Unassembled WGS sequence"/>
</dbReference>
<dbReference type="SUPFAM" id="SSF53137">
    <property type="entry name" value="Translational machinery components"/>
    <property type="match status" value="1"/>
</dbReference>
<dbReference type="GO" id="GO:0016787">
    <property type="term" value="F:hydrolase activity"/>
    <property type="evidence" value="ECO:0007669"/>
    <property type="project" value="UniProtKB-KW"/>
</dbReference>
<accession>A0ABN1ZR49</accession>
<dbReference type="EMBL" id="BAAANB010000127">
    <property type="protein sequence ID" value="GAA1502445.1"/>
    <property type="molecule type" value="Genomic_DNA"/>
</dbReference>
<dbReference type="RefSeq" id="WP_343994726.1">
    <property type="nucleotide sequence ID" value="NZ_BAAANB010000127.1"/>
</dbReference>
<evidence type="ECO:0000313" key="2">
    <source>
        <dbReference type="Proteomes" id="UP001501285"/>
    </source>
</evidence>
<name>A0ABN1ZR49_9MICO</name>
<keyword evidence="2" id="KW-1185">Reference proteome</keyword>
<keyword evidence="1" id="KW-0378">Hydrolase</keyword>
<dbReference type="InterPro" id="IPR040701">
    <property type="entry name" value="Bact_RF_family2"/>
</dbReference>
<protein>
    <submittedName>
        <fullName evidence="1">Vms1/Ankzf1 family peptidyl-tRNA hydrolase</fullName>
    </submittedName>
</protein>